<sequence>MTRDTRNRKTHDETPSNDKEQDVTFENIVGMENYQHQQLNELHDTERYLIHADLGDQSHIFDPGNSFGAQERLGRGECCKS</sequence>
<dbReference type="AlphaFoldDB" id="A0A0B0MSW6"/>
<feature type="compositionally biased region" description="Basic and acidic residues" evidence="1">
    <location>
        <begin position="1"/>
        <end position="22"/>
    </location>
</feature>
<feature type="region of interest" description="Disordered" evidence="1">
    <location>
        <begin position="59"/>
        <end position="81"/>
    </location>
</feature>
<protein>
    <submittedName>
        <fullName evidence="2">Gamma-tubulin complex component 5</fullName>
    </submittedName>
</protein>
<evidence type="ECO:0000313" key="2">
    <source>
        <dbReference type="EMBL" id="KHG03467.1"/>
    </source>
</evidence>
<keyword evidence="3" id="KW-1185">Reference proteome</keyword>
<dbReference type="Proteomes" id="UP000032142">
    <property type="component" value="Unassembled WGS sequence"/>
</dbReference>
<name>A0A0B0MSW6_GOSAR</name>
<comment type="caution">
    <text evidence="2">The sequence shown here is derived from an EMBL/GenBank/DDBJ whole genome shotgun (WGS) entry which is preliminary data.</text>
</comment>
<feature type="region of interest" description="Disordered" evidence="1">
    <location>
        <begin position="1"/>
        <end position="23"/>
    </location>
</feature>
<gene>
    <name evidence="2" type="ORF">F383_27236</name>
</gene>
<feature type="compositionally biased region" description="Basic and acidic residues" evidence="1">
    <location>
        <begin position="72"/>
        <end position="81"/>
    </location>
</feature>
<proteinExistence type="predicted"/>
<reference evidence="3" key="1">
    <citation type="submission" date="2014-09" db="EMBL/GenBank/DDBJ databases">
        <authorList>
            <person name="Mudge J."/>
            <person name="Ramaraj T."/>
            <person name="Lindquist I.E."/>
            <person name="Bharti A.K."/>
            <person name="Sundararajan A."/>
            <person name="Cameron C.T."/>
            <person name="Woodward J.E."/>
            <person name="May G.D."/>
            <person name="Brubaker C."/>
            <person name="Broadhvest J."/>
            <person name="Wilkins T.A."/>
        </authorList>
    </citation>
    <scope>NUCLEOTIDE SEQUENCE</scope>
    <source>
        <strain evidence="3">cv. AKA8401</strain>
    </source>
</reference>
<evidence type="ECO:0000313" key="3">
    <source>
        <dbReference type="Proteomes" id="UP000032142"/>
    </source>
</evidence>
<accession>A0A0B0MSW6</accession>
<evidence type="ECO:0000256" key="1">
    <source>
        <dbReference type="SAM" id="MobiDB-lite"/>
    </source>
</evidence>
<dbReference type="EMBL" id="JRRC01358869">
    <property type="protein sequence ID" value="KHG03467.1"/>
    <property type="molecule type" value="Genomic_DNA"/>
</dbReference>
<organism evidence="2 3">
    <name type="scientific">Gossypium arboreum</name>
    <name type="common">Tree cotton</name>
    <name type="synonym">Gossypium nanking</name>
    <dbReference type="NCBI Taxonomy" id="29729"/>
    <lineage>
        <taxon>Eukaryota</taxon>
        <taxon>Viridiplantae</taxon>
        <taxon>Streptophyta</taxon>
        <taxon>Embryophyta</taxon>
        <taxon>Tracheophyta</taxon>
        <taxon>Spermatophyta</taxon>
        <taxon>Magnoliopsida</taxon>
        <taxon>eudicotyledons</taxon>
        <taxon>Gunneridae</taxon>
        <taxon>Pentapetalae</taxon>
        <taxon>rosids</taxon>
        <taxon>malvids</taxon>
        <taxon>Malvales</taxon>
        <taxon>Malvaceae</taxon>
        <taxon>Malvoideae</taxon>
        <taxon>Gossypium</taxon>
    </lineage>
</organism>